<accession>A0A1J1HIT1</accession>
<gene>
    <name evidence="1" type="ORF">CLUMA_CG000348</name>
</gene>
<evidence type="ECO:0000313" key="2">
    <source>
        <dbReference type="Proteomes" id="UP000183832"/>
    </source>
</evidence>
<reference evidence="1 2" key="1">
    <citation type="submission" date="2015-04" db="EMBL/GenBank/DDBJ databases">
        <authorList>
            <person name="Syromyatnikov M.Y."/>
            <person name="Popov V.N."/>
        </authorList>
    </citation>
    <scope>NUCLEOTIDE SEQUENCE [LARGE SCALE GENOMIC DNA]</scope>
</reference>
<dbReference type="Proteomes" id="UP000183832">
    <property type="component" value="Unassembled WGS sequence"/>
</dbReference>
<keyword evidence="2" id="KW-1185">Reference proteome</keyword>
<name>A0A1J1HIT1_9DIPT</name>
<dbReference type="AlphaFoldDB" id="A0A1J1HIT1"/>
<dbReference type="EMBL" id="CVRI01000001">
    <property type="protein sequence ID" value="CRK86374.1"/>
    <property type="molecule type" value="Genomic_DNA"/>
</dbReference>
<protein>
    <submittedName>
        <fullName evidence="1">CLUMA_CG000348, isoform A</fullName>
    </submittedName>
</protein>
<organism evidence="1 2">
    <name type="scientific">Clunio marinus</name>
    <dbReference type="NCBI Taxonomy" id="568069"/>
    <lineage>
        <taxon>Eukaryota</taxon>
        <taxon>Metazoa</taxon>
        <taxon>Ecdysozoa</taxon>
        <taxon>Arthropoda</taxon>
        <taxon>Hexapoda</taxon>
        <taxon>Insecta</taxon>
        <taxon>Pterygota</taxon>
        <taxon>Neoptera</taxon>
        <taxon>Endopterygota</taxon>
        <taxon>Diptera</taxon>
        <taxon>Nematocera</taxon>
        <taxon>Chironomoidea</taxon>
        <taxon>Chironomidae</taxon>
        <taxon>Clunio</taxon>
    </lineage>
</organism>
<proteinExistence type="predicted"/>
<sequence length="62" mass="7120">MERVVRKGITTHLGNLRQQNSKLQLRKINPPARYGKTTTGGSKLMLWNKKTEKLTTRQEKGV</sequence>
<evidence type="ECO:0000313" key="1">
    <source>
        <dbReference type="EMBL" id="CRK86374.1"/>
    </source>
</evidence>